<dbReference type="AlphaFoldDB" id="A0ABD1REF7"/>
<dbReference type="InterPro" id="IPR046796">
    <property type="entry name" value="Transposase_32_dom"/>
</dbReference>
<feature type="compositionally biased region" description="Basic and acidic residues" evidence="1">
    <location>
        <begin position="75"/>
        <end position="92"/>
    </location>
</feature>
<accession>A0ABD1REF7</accession>
<gene>
    <name evidence="3" type="ORF">Adt_31548</name>
</gene>
<feature type="domain" description="Putative plant transposon protein" evidence="2">
    <location>
        <begin position="151"/>
        <end position="295"/>
    </location>
</feature>
<sequence length="306" mass="34477">MTTTVLRVTMGLTILKLKKKFVMMTGLVMRSPEQPPPIVEGSSKPPSQKSDSDFDDALDESSESTPTPPPPKRAMRAEKGKGKMADVAKEPTHAGQNRPPTASVGAYRILATPSSDTLFLSFTYFRKFIVECKVSIPEFVVFDLDKIVGFHKLYNLLSFSATFNETLVKEFMANVPKNLGKAGNEFRWQVYVRGRHVNFSPSSLREWLGMVDAVIISDEELTKDSIAQEMTGSAWPEAVELTASRLLPKYKVLHRILINNIDPLTHRSDISGDRMVMLYKLGMCVRVDWVKMIFDRLVYEGPRRAK</sequence>
<dbReference type="EMBL" id="JBFOLK010000009">
    <property type="protein sequence ID" value="KAL2486792.1"/>
    <property type="molecule type" value="Genomic_DNA"/>
</dbReference>
<reference evidence="4" key="1">
    <citation type="submission" date="2024-07" db="EMBL/GenBank/DDBJ databases">
        <title>Two chromosome-level genome assemblies of Korean endemic species Abeliophyllum distichum and Forsythia ovata (Oleaceae).</title>
        <authorList>
            <person name="Jang H."/>
        </authorList>
    </citation>
    <scope>NUCLEOTIDE SEQUENCE [LARGE SCALE GENOMIC DNA]</scope>
</reference>
<dbReference type="Pfam" id="PF20167">
    <property type="entry name" value="Transposase_32"/>
    <property type="match status" value="1"/>
</dbReference>
<organism evidence="3 4">
    <name type="scientific">Abeliophyllum distichum</name>
    <dbReference type="NCBI Taxonomy" id="126358"/>
    <lineage>
        <taxon>Eukaryota</taxon>
        <taxon>Viridiplantae</taxon>
        <taxon>Streptophyta</taxon>
        <taxon>Embryophyta</taxon>
        <taxon>Tracheophyta</taxon>
        <taxon>Spermatophyta</taxon>
        <taxon>Magnoliopsida</taxon>
        <taxon>eudicotyledons</taxon>
        <taxon>Gunneridae</taxon>
        <taxon>Pentapetalae</taxon>
        <taxon>asterids</taxon>
        <taxon>lamiids</taxon>
        <taxon>Lamiales</taxon>
        <taxon>Oleaceae</taxon>
        <taxon>Forsythieae</taxon>
        <taxon>Abeliophyllum</taxon>
    </lineage>
</organism>
<comment type="caution">
    <text evidence="3">The sequence shown here is derived from an EMBL/GenBank/DDBJ whole genome shotgun (WGS) entry which is preliminary data.</text>
</comment>
<evidence type="ECO:0000313" key="4">
    <source>
        <dbReference type="Proteomes" id="UP001604336"/>
    </source>
</evidence>
<evidence type="ECO:0000256" key="1">
    <source>
        <dbReference type="SAM" id="MobiDB-lite"/>
    </source>
</evidence>
<evidence type="ECO:0000259" key="2">
    <source>
        <dbReference type="Pfam" id="PF20167"/>
    </source>
</evidence>
<dbReference type="Proteomes" id="UP001604336">
    <property type="component" value="Unassembled WGS sequence"/>
</dbReference>
<keyword evidence="4" id="KW-1185">Reference proteome</keyword>
<proteinExistence type="predicted"/>
<feature type="region of interest" description="Disordered" evidence="1">
    <location>
        <begin position="29"/>
        <end position="101"/>
    </location>
</feature>
<name>A0ABD1REF7_9LAMI</name>
<feature type="compositionally biased region" description="Acidic residues" evidence="1">
    <location>
        <begin position="53"/>
        <end position="62"/>
    </location>
</feature>
<protein>
    <submittedName>
        <fullName evidence="3">Envelope-like protein</fullName>
    </submittedName>
</protein>
<evidence type="ECO:0000313" key="3">
    <source>
        <dbReference type="EMBL" id="KAL2486792.1"/>
    </source>
</evidence>